<sequence>MMERFTFSFKETKISALLVVKSFHLNKNNLTKSVFLTL</sequence>
<accession>A0ABY0D1W8</accession>
<organism evidence="1 2">
    <name type="scientific">Leeuwenhoekiella palythoae</name>
    <dbReference type="NCBI Taxonomy" id="573501"/>
    <lineage>
        <taxon>Bacteria</taxon>
        <taxon>Pseudomonadati</taxon>
        <taxon>Bacteroidota</taxon>
        <taxon>Flavobacteriia</taxon>
        <taxon>Flavobacteriales</taxon>
        <taxon>Flavobacteriaceae</taxon>
        <taxon>Leeuwenhoekiella</taxon>
    </lineage>
</organism>
<name>A0ABY0D1W8_9FLAO</name>
<evidence type="ECO:0000313" key="2">
    <source>
        <dbReference type="Proteomes" id="UP000290037"/>
    </source>
</evidence>
<dbReference type="EMBL" id="QOVN01000004">
    <property type="protein sequence ID" value="RXG28571.1"/>
    <property type="molecule type" value="Genomic_DNA"/>
</dbReference>
<reference evidence="1 2" key="1">
    <citation type="submission" date="2018-07" db="EMBL/GenBank/DDBJ databases">
        <title>Leeuwenhoekiella genomics.</title>
        <authorList>
            <person name="Tahon G."/>
            <person name="Willems A."/>
        </authorList>
    </citation>
    <scope>NUCLEOTIDE SEQUENCE [LARGE SCALE GENOMIC DNA]</scope>
    <source>
        <strain evidence="1 2">LMG 24856</strain>
    </source>
</reference>
<proteinExistence type="predicted"/>
<evidence type="ECO:0000313" key="1">
    <source>
        <dbReference type="EMBL" id="RXG28571.1"/>
    </source>
</evidence>
<protein>
    <submittedName>
        <fullName evidence="1">Uncharacterized protein</fullName>
    </submittedName>
</protein>
<gene>
    <name evidence="1" type="ORF">DSM01_2032</name>
</gene>
<comment type="caution">
    <text evidence="1">The sequence shown here is derived from an EMBL/GenBank/DDBJ whole genome shotgun (WGS) entry which is preliminary data.</text>
</comment>
<keyword evidence="2" id="KW-1185">Reference proteome</keyword>
<dbReference type="Proteomes" id="UP000290037">
    <property type="component" value="Unassembled WGS sequence"/>
</dbReference>